<comment type="similarity">
    <text evidence="1">Belongs to the multicopper oxidase family.</text>
</comment>
<keyword evidence="2" id="KW-1133">Transmembrane helix</keyword>
<dbReference type="Pfam" id="PF07732">
    <property type="entry name" value="Cu-oxidase_3"/>
    <property type="match status" value="1"/>
</dbReference>
<evidence type="ECO:0000313" key="5">
    <source>
        <dbReference type="Proteomes" id="UP001164746"/>
    </source>
</evidence>
<accession>A0ABY7DES4</accession>
<dbReference type="Gene3D" id="2.60.40.420">
    <property type="entry name" value="Cupredoxins - blue copper proteins"/>
    <property type="match status" value="2"/>
</dbReference>
<dbReference type="SUPFAM" id="SSF49503">
    <property type="entry name" value="Cupredoxins"/>
    <property type="match status" value="2"/>
</dbReference>
<evidence type="ECO:0000313" key="4">
    <source>
        <dbReference type="EMBL" id="WAQ95423.1"/>
    </source>
</evidence>
<keyword evidence="2" id="KW-0812">Transmembrane</keyword>
<evidence type="ECO:0000256" key="1">
    <source>
        <dbReference type="ARBA" id="ARBA00010609"/>
    </source>
</evidence>
<keyword evidence="2" id="KW-0472">Membrane</keyword>
<dbReference type="InterPro" id="IPR008972">
    <property type="entry name" value="Cupredoxin"/>
</dbReference>
<proteinExistence type="inferred from homology"/>
<dbReference type="InterPro" id="IPR011707">
    <property type="entry name" value="Cu-oxidase-like_N"/>
</dbReference>
<reference evidence="4" key="1">
    <citation type="submission" date="2022-11" db="EMBL/GenBank/DDBJ databases">
        <title>Centuries of genome instability and evolution in soft-shell clam transmissible cancer (bioRxiv).</title>
        <authorList>
            <person name="Hart S.F.M."/>
            <person name="Yonemitsu M.A."/>
            <person name="Giersch R.M."/>
            <person name="Beal B.F."/>
            <person name="Arriagada G."/>
            <person name="Davis B.W."/>
            <person name="Ostrander E.A."/>
            <person name="Goff S.P."/>
            <person name="Metzger M.J."/>
        </authorList>
    </citation>
    <scope>NUCLEOTIDE SEQUENCE</scope>
    <source>
        <strain evidence="4">MELC-2E11</strain>
        <tissue evidence="4">Siphon/mantle</tissue>
    </source>
</reference>
<evidence type="ECO:0000256" key="2">
    <source>
        <dbReference type="SAM" id="Phobius"/>
    </source>
</evidence>
<dbReference type="Proteomes" id="UP001164746">
    <property type="component" value="Chromosome 2"/>
</dbReference>
<evidence type="ECO:0000259" key="3">
    <source>
        <dbReference type="Pfam" id="PF07732"/>
    </source>
</evidence>
<feature type="transmembrane region" description="Helical" evidence="2">
    <location>
        <begin position="7"/>
        <end position="26"/>
    </location>
</feature>
<feature type="domain" description="Plastocyanin-like" evidence="3">
    <location>
        <begin position="117"/>
        <end position="225"/>
    </location>
</feature>
<dbReference type="EMBL" id="CP111013">
    <property type="protein sequence ID" value="WAQ95423.1"/>
    <property type="molecule type" value="Genomic_DNA"/>
</dbReference>
<protein>
    <submittedName>
        <fullName evidence="4">HPHL1-like protein</fullName>
    </submittedName>
</protein>
<gene>
    <name evidence="4" type="ORF">MAR_028113</name>
</gene>
<name>A0ABY7DES4_MYAAR</name>
<sequence>MTTDVNFHFYFLFCFSLTCIATAFILDQPIPGSDVINKTDGSFNVRNYRDYYLRAEKVLWDYLPLQENVVDSYTEYLEDTLKNKNNRVGSKYLKYVYKLYTDGNFTQEIKSPPSFGYVGPLLRVEVGEVMRIHFRNDVDMPVSVHPHGVKYTKINEGAQYMDGTNGASKSDDGVPQGTDYLYTWELTSDFSPRDDDPSCIPFAYHSHVDPEKEVNSGLVGLLLVCKQVLTERCISYKIVSPMASALDGGRAWWRNPKLLRNFLGTLRADGTRSDVDSEQVLYFDSIDEGATWLTDENLKRCGDPDECKRLYESGDPDFEESLKKDSINGIIMQLNFLNDLRLTEMGLTELQRSGKKQYKLIYKKLTENSRNSVNGYMYANLPNLTVCAGDRVAWYIFSLSAEIHTVNRDRYLASDVSRNGNGGAESGHVARAVYELGTQH</sequence>
<organism evidence="4 5">
    <name type="scientific">Mya arenaria</name>
    <name type="common">Soft-shell clam</name>
    <dbReference type="NCBI Taxonomy" id="6604"/>
    <lineage>
        <taxon>Eukaryota</taxon>
        <taxon>Metazoa</taxon>
        <taxon>Spiralia</taxon>
        <taxon>Lophotrochozoa</taxon>
        <taxon>Mollusca</taxon>
        <taxon>Bivalvia</taxon>
        <taxon>Autobranchia</taxon>
        <taxon>Heteroconchia</taxon>
        <taxon>Euheterodonta</taxon>
        <taxon>Imparidentia</taxon>
        <taxon>Neoheterodontei</taxon>
        <taxon>Myida</taxon>
        <taxon>Myoidea</taxon>
        <taxon>Myidae</taxon>
        <taxon>Mya</taxon>
    </lineage>
</organism>
<keyword evidence="5" id="KW-1185">Reference proteome</keyword>